<organism evidence="2 3">
    <name type="scientific">Sistotremastrum niveocremeum HHB9708</name>
    <dbReference type="NCBI Taxonomy" id="1314777"/>
    <lineage>
        <taxon>Eukaryota</taxon>
        <taxon>Fungi</taxon>
        <taxon>Dikarya</taxon>
        <taxon>Basidiomycota</taxon>
        <taxon>Agaricomycotina</taxon>
        <taxon>Agaricomycetes</taxon>
        <taxon>Sistotremastrales</taxon>
        <taxon>Sistotremastraceae</taxon>
        <taxon>Sertulicium</taxon>
        <taxon>Sertulicium niveocremeum</taxon>
    </lineage>
</organism>
<dbReference type="STRING" id="1314777.A0A165AIJ9"/>
<feature type="compositionally biased region" description="Basic residues" evidence="1">
    <location>
        <begin position="48"/>
        <end position="60"/>
    </location>
</feature>
<name>A0A165AIJ9_9AGAM</name>
<feature type="region of interest" description="Disordered" evidence="1">
    <location>
        <begin position="1"/>
        <end position="153"/>
    </location>
</feature>
<dbReference type="AlphaFoldDB" id="A0A165AIJ9"/>
<reference evidence="2 3" key="1">
    <citation type="journal article" date="2016" name="Mol. Biol. Evol.">
        <title>Comparative Genomics of Early-Diverging Mushroom-Forming Fungi Provides Insights into the Origins of Lignocellulose Decay Capabilities.</title>
        <authorList>
            <person name="Nagy L.G."/>
            <person name="Riley R."/>
            <person name="Tritt A."/>
            <person name="Adam C."/>
            <person name="Daum C."/>
            <person name="Floudas D."/>
            <person name="Sun H."/>
            <person name="Yadav J.S."/>
            <person name="Pangilinan J."/>
            <person name="Larsson K.H."/>
            <person name="Matsuura K."/>
            <person name="Barry K."/>
            <person name="Labutti K."/>
            <person name="Kuo R."/>
            <person name="Ohm R.A."/>
            <person name="Bhattacharya S.S."/>
            <person name="Shirouzu T."/>
            <person name="Yoshinaga Y."/>
            <person name="Martin F.M."/>
            <person name="Grigoriev I.V."/>
            <person name="Hibbett D.S."/>
        </authorList>
    </citation>
    <scope>NUCLEOTIDE SEQUENCE [LARGE SCALE GENOMIC DNA]</scope>
    <source>
        <strain evidence="2 3">HHB9708</strain>
    </source>
</reference>
<dbReference type="Proteomes" id="UP000076722">
    <property type="component" value="Unassembled WGS sequence"/>
</dbReference>
<feature type="compositionally biased region" description="Low complexity" evidence="1">
    <location>
        <begin position="20"/>
        <end position="30"/>
    </location>
</feature>
<feature type="compositionally biased region" description="Basic and acidic residues" evidence="1">
    <location>
        <begin position="61"/>
        <end position="70"/>
    </location>
</feature>
<proteinExistence type="predicted"/>
<evidence type="ECO:0000313" key="3">
    <source>
        <dbReference type="Proteomes" id="UP000076722"/>
    </source>
</evidence>
<sequence>MSAQEERELDELQGEQPETAAAPAPDAAPATSGESRSVVRHTAETPVKRSRGRPKGSKNKKTLEAEKRAAETGVQTTERRKRGRPPKAKDEAAAAAATTDKPAPRTRGRPPKKKPEDEAAAPAAPAAEANDAEGDDDDGTVESAAKRPRVEPA</sequence>
<evidence type="ECO:0000313" key="2">
    <source>
        <dbReference type="EMBL" id="KZS99057.1"/>
    </source>
</evidence>
<feature type="compositionally biased region" description="Basic and acidic residues" evidence="1">
    <location>
        <begin position="144"/>
        <end position="153"/>
    </location>
</feature>
<keyword evidence="3" id="KW-1185">Reference proteome</keyword>
<dbReference type="PRINTS" id="PR00929">
    <property type="entry name" value="ATHOOK"/>
</dbReference>
<feature type="compositionally biased region" description="Low complexity" evidence="1">
    <location>
        <begin position="120"/>
        <end position="129"/>
    </location>
</feature>
<dbReference type="EMBL" id="KV419394">
    <property type="protein sequence ID" value="KZS99057.1"/>
    <property type="molecule type" value="Genomic_DNA"/>
</dbReference>
<dbReference type="OrthoDB" id="3268356at2759"/>
<gene>
    <name evidence="2" type="ORF">SISNIDRAFT_545888</name>
</gene>
<feature type="compositionally biased region" description="Acidic residues" evidence="1">
    <location>
        <begin position="130"/>
        <end position="140"/>
    </location>
</feature>
<accession>A0A165AIJ9</accession>
<dbReference type="SMART" id="SM00384">
    <property type="entry name" value="AT_hook"/>
    <property type="match status" value="3"/>
</dbReference>
<protein>
    <submittedName>
        <fullName evidence="2">Uncharacterized protein</fullName>
    </submittedName>
</protein>
<dbReference type="GO" id="GO:0003677">
    <property type="term" value="F:DNA binding"/>
    <property type="evidence" value="ECO:0007669"/>
    <property type="project" value="InterPro"/>
</dbReference>
<evidence type="ECO:0000256" key="1">
    <source>
        <dbReference type="SAM" id="MobiDB-lite"/>
    </source>
</evidence>
<dbReference type="InterPro" id="IPR017956">
    <property type="entry name" value="AT_hook_DNA-bd_motif"/>
</dbReference>